<dbReference type="Proteomes" id="UP000308707">
    <property type="component" value="Unassembled WGS sequence"/>
</dbReference>
<keyword evidence="2" id="KW-0808">Transferase</keyword>
<gene>
    <name evidence="2" type="ORF">FCE95_11825</name>
</gene>
<dbReference type="AlphaFoldDB" id="A0A4U5JM86"/>
<name>A0A4U5JM86_9GAMM</name>
<dbReference type="CDD" id="cd02440">
    <property type="entry name" value="AdoMet_MTases"/>
    <property type="match status" value="1"/>
</dbReference>
<dbReference type="GO" id="GO:0008757">
    <property type="term" value="F:S-adenosylmethionine-dependent methyltransferase activity"/>
    <property type="evidence" value="ECO:0007669"/>
    <property type="project" value="InterPro"/>
</dbReference>
<feature type="domain" description="Methyltransferase type 11" evidence="1">
    <location>
        <begin position="37"/>
        <end position="108"/>
    </location>
</feature>
<dbReference type="RefSeq" id="WP_137267211.1">
    <property type="nucleotide sequence ID" value="NZ_SZUA01000002.1"/>
</dbReference>
<keyword evidence="2" id="KW-0489">Methyltransferase</keyword>
<reference evidence="2 3" key="1">
    <citation type="submission" date="2019-04" db="EMBL/GenBank/DDBJ databases">
        <title>Reference strain of H23.</title>
        <authorList>
            <person name="Luo X."/>
        </authorList>
    </citation>
    <scope>NUCLEOTIDE SEQUENCE [LARGE SCALE GENOMIC DNA]</scope>
    <source>
        <strain evidence="2 3">H23</strain>
    </source>
</reference>
<dbReference type="Gene3D" id="3.40.50.150">
    <property type="entry name" value="Vaccinia Virus protein VP39"/>
    <property type="match status" value="1"/>
</dbReference>
<accession>A0A4U5JM86</accession>
<protein>
    <submittedName>
        <fullName evidence="2">Methyltransferase domain-containing protein</fullName>
    </submittedName>
</protein>
<dbReference type="EMBL" id="SZUA01000002">
    <property type="protein sequence ID" value="TKR30780.1"/>
    <property type="molecule type" value="Genomic_DNA"/>
</dbReference>
<dbReference type="Pfam" id="PF08241">
    <property type="entry name" value="Methyltransf_11"/>
    <property type="match status" value="1"/>
</dbReference>
<sequence>MLDALKHSQARVYATEQTSAFYLALRRRVARLHGSEFGVGLRQRMHLALWLLRKGVPPWIRSEDVTALRWSDATMDGVVSLDVLEHVPDYRAALREFARVLRPGGALALTVPFYEYQSENVRIARLDARGRIEHLGEPEFHGDPIRGGVPCFHHFGWALLDDMREAGFADAQACRVQDPSSGLPQGQWVLLARR</sequence>
<evidence type="ECO:0000313" key="2">
    <source>
        <dbReference type="EMBL" id="TKR30780.1"/>
    </source>
</evidence>
<proteinExistence type="predicted"/>
<organism evidence="2 3">
    <name type="scientific">Luteimonas gilva</name>
    <dbReference type="NCBI Taxonomy" id="2572684"/>
    <lineage>
        <taxon>Bacteria</taxon>
        <taxon>Pseudomonadati</taxon>
        <taxon>Pseudomonadota</taxon>
        <taxon>Gammaproteobacteria</taxon>
        <taxon>Lysobacterales</taxon>
        <taxon>Lysobacteraceae</taxon>
        <taxon>Luteimonas</taxon>
    </lineage>
</organism>
<evidence type="ECO:0000259" key="1">
    <source>
        <dbReference type="Pfam" id="PF08241"/>
    </source>
</evidence>
<dbReference type="OrthoDB" id="932345at2"/>
<dbReference type="InterPro" id="IPR029063">
    <property type="entry name" value="SAM-dependent_MTases_sf"/>
</dbReference>
<dbReference type="SUPFAM" id="SSF53335">
    <property type="entry name" value="S-adenosyl-L-methionine-dependent methyltransferases"/>
    <property type="match status" value="1"/>
</dbReference>
<keyword evidence="3" id="KW-1185">Reference proteome</keyword>
<dbReference type="InterPro" id="IPR013216">
    <property type="entry name" value="Methyltransf_11"/>
</dbReference>
<comment type="caution">
    <text evidence="2">The sequence shown here is derived from an EMBL/GenBank/DDBJ whole genome shotgun (WGS) entry which is preliminary data.</text>
</comment>
<evidence type="ECO:0000313" key="3">
    <source>
        <dbReference type="Proteomes" id="UP000308707"/>
    </source>
</evidence>
<dbReference type="GO" id="GO:0032259">
    <property type="term" value="P:methylation"/>
    <property type="evidence" value="ECO:0007669"/>
    <property type="project" value="UniProtKB-KW"/>
</dbReference>